<feature type="domain" description="SSD" evidence="8">
    <location>
        <begin position="214"/>
        <end position="327"/>
    </location>
</feature>
<keyword evidence="6 7" id="KW-0472">Membrane</keyword>
<evidence type="ECO:0000256" key="7">
    <source>
        <dbReference type="SAM" id="Phobius"/>
    </source>
</evidence>
<evidence type="ECO:0000313" key="9">
    <source>
        <dbReference type="EMBL" id="QGG95682.1"/>
    </source>
</evidence>
<proteinExistence type="inferred from homology"/>
<feature type="transmembrane region" description="Helical" evidence="7">
    <location>
        <begin position="675"/>
        <end position="698"/>
    </location>
</feature>
<feature type="transmembrane region" description="Helical" evidence="7">
    <location>
        <begin position="178"/>
        <end position="197"/>
    </location>
</feature>
<feature type="transmembrane region" description="Helical" evidence="7">
    <location>
        <begin position="409"/>
        <end position="429"/>
    </location>
</feature>
<evidence type="ECO:0000256" key="3">
    <source>
        <dbReference type="ARBA" id="ARBA00022475"/>
    </source>
</evidence>
<evidence type="ECO:0000256" key="4">
    <source>
        <dbReference type="ARBA" id="ARBA00022692"/>
    </source>
</evidence>
<feature type="transmembrane region" description="Helical" evidence="7">
    <location>
        <begin position="569"/>
        <end position="590"/>
    </location>
</feature>
<feature type="transmembrane region" description="Helical" evidence="7">
    <location>
        <begin position="361"/>
        <end position="380"/>
    </location>
</feature>
<feature type="transmembrane region" description="Helical" evidence="7">
    <location>
        <begin position="597"/>
        <end position="618"/>
    </location>
</feature>
<dbReference type="PROSITE" id="PS50156">
    <property type="entry name" value="SSD"/>
    <property type="match status" value="1"/>
</dbReference>
<organism evidence="9 10">
    <name type="scientific">Actinomarinicola tropica</name>
    <dbReference type="NCBI Taxonomy" id="2789776"/>
    <lineage>
        <taxon>Bacteria</taxon>
        <taxon>Bacillati</taxon>
        <taxon>Actinomycetota</taxon>
        <taxon>Acidimicrobiia</taxon>
        <taxon>Acidimicrobiales</taxon>
        <taxon>Iamiaceae</taxon>
        <taxon>Actinomarinicola</taxon>
    </lineage>
</organism>
<reference evidence="9 10" key="1">
    <citation type="submission" date="2019-11" db="EMBL/GenBank/DDBJ databases">
        <authorList>
            <person name="He Y."/>
        </authorList>
    </citation>
    <scope>NUCLEOTIDE SEQUENCE [LARGE SCALE GENOMIC DNA]</scope>
    <source>
        <strain evidence="9 10">SCSIO 58843</strain>
    </source>
</reference>
<dbReference type="EMBL" id="CP045851">
    <property type="protein sequence ID" value="QGG95682.1"/>
    <property type="molecule type" value="Genomic_DNA"/>
</dbReference>
<evidence type="ECO:0000313" key="10">
    <source>
        <dbReference type="Proteomes" id="UP000334019"/>
    </source>
</evidence>
<dbReference type="AlphaFoldDB" id="A0A5Q2RL78"/>
<feature type="transmembrane region" description="Helical" evidence="7">
    <location>
        <begin position="277"/>
        <end position="296"/>
    </location>
</feature>
<comment type="subcellular location">
    <subcellularLocation>
        <location evidence="1">Cell membrane</location>
        <topology evidence="1">Multi-pass membrane protein</topology>
    </subcellularLocation>
</comment>
<dbReference type="GO" id="GO:0005886">
    <property type="term" value="C:plasma membrane"/>
    <property type="evidence" value="ECO:0007669"/>
    <property type="project" value="UniProtKB-SubCell"/>
</dbReference>
<keyword evidence="5 7" id="KW-1133">Transmembrane helix</keyword>
<accession>A0A5Q2RL78</accession>
<feature type="transmembrane region" description="Helical" evidence="7">
    <location>
        <begin position="633"/>
        <end position="654"/>
    </location>
</feature>
<evidence type="ECO:0000256" key="5">
    <source>
        <dbReference type="ARBA" id="ARBA00022989"/>
    </source>
</evidence>
<dbReference type="InterPro" id="IPR050545">
    <property type="entry name" value="Mycobact_MmpL"/>
</dbReference>
<feature type="transmembrane region" description="Helical" evidence="7">
    <location>
        <begin position="337"/>
        <end position="355"/>
    </location>
</feature>
<evidence type="ECO:0000256" key="2">
    <source>
        <dbReference type="ARBA" id="ARBA00010157"/>
    </source>
</evidence>
<dbReference type="InterPro" id="IPR004869">
    <property type="entry name" value="MMPL_dom"/>
</dbReference>
<dbReference type="Pfam" id="PF03176">
    <property type="entry name" value="MMPL"/>
    <property type="match status" value="2"/>
</dbReference>
<evidence type="ECO:0000256" key="6">
    <source>
        <dbReference type="ARBA" id="ARBA00023136"/>
    </source>
</evidence>
<dbReference type="Proteomes" id="UP000334019">
    <property type="component" value="Chromosome"/>
</dbReference>
<dbReference type="KEGG" id="atq:GH723_11560"/>
<gene>
    <name evidence="9" type="ORF">GH723_11560</name>
</gene>
<dbReference type="InterPro" id="IPR000731">
    <property type="entry name" value="SSD"/>
</dbReference>
<feature type="transmembrane region" description="Helical" evidence="7">
    <location>
        <begin position="710"/>
        <end position="734"/>
    </location>
</feature>
<sequence>MFARLGRWCHDRRRLVLGAWVAVLLLGGAVAGAAGNDFRDEFNLPDVESKVGFDILDESFGGEGTGIVGTVVFRADQGVDDPEVQEAVTSVLALFDDVPEVVRIESPYDADGGRLISSQGPGAGQIAYANIELDPDIPFPRAEEIRGDVVEALPEVEGLRIELGGFIFAEFEEPSSEILGLAFAIVILIAAFGSVLAMGLPVGVALFGIGLGTTLVGLLSNVMSVPDFATFLGIMIGLGVGIDYALLIVTRYREQLHGGHTVREAVGTALDTAGRSVLFAGTTVVISLLGMLLMAVSFVQGLAVAAASVVAVTIAASLTLLPALLGFAGERVELTRWRGLIAAGLVALGLVGVGLGLTPLVVAFPVAGVVLVAGLFVGPLKRQVIHRPPRPHDETLAYRWSRMIQHRPWTTALLSAAALCVLAIPVFSLRLGFSDESNFPEDTSTRQAYELLVEGFGPGFNGPLLMAAPLPDGADLDAVAAVTSAIDADPGVAFVSPAQFDDPAAPSAVVWNVVPTTGPQEVETTRLVERLREEVLPPLEGAIGTDVAVTGGVAVNIDFSHYLSSRMPYFLSAVLLLSFLLLMVVFRSLLVPLKAVLMNLLSIGASYGVIVALFQWGWLSDLTGVAPAPIEPWAPMMLFAIVFGLSMDYEVFLLSRIREEWHRTGDARTSVADGLAATAKVITAAAAIMVFIFGSFILENDRVVKLMGTGLATAILLDATIVRMLLVPATMELLGDRNWWLPRWLDRLLPTLDVEGHAEPVLDLTVPVDGGEAEPEAESTLVGGD</sequence>
<keyword evidence="4 7" id="KW-0812">Transmembrane</keyword>
<evidence type="ECO:0000259" key="8">
    <source>
        <dbReference type="PROSITE" id="PS50156"/>
    </source>
</evidence>
<feature type="transmembrane region" description="Helical" evidence="7">
    <location>
        <begin position="302"/>
        <end position="325"/>
    </location>
</feature>
<dbReference type="SUPFAM" id="SSF82866">
    <property type="entry name" value="Multidrug efflux transporter AcrB transmembrane domain"/>
    <property type="match status" value="2"/>
</dbReference>
<dbReference type="PANTHER" id="PTHR33406">
    <property type="entry name" value="MEMBRANE PROTEIN MJ1562-RELATED"/>
    <property type="match status" value="1"/>
</dbReference>
<protein>
    <submittedName>
        <fullName evidence="9">MMPL family transporter</fullName>
    </submittedName>
</protein>
<dbReference type="Gene3D" id="1.20.1640.10">
    <property type="entry name" value="Multidrug efflux transporter AcrB transmembrane domain"/>
    <property type="match status" value="2"/>
</dbReference>
<feature type="transmembrane region" description="Helical" evidence="7">
    <location>
        <begin position="228"/>
        <end position="249"/>
    </location>
</feature>
<evidence type="ECO:0000256" key="1">
    <source>
        <dbReference type="ARBA" id="ARBA00004651"/>
    </source>
</evidence>
<feature type="transmembrane region" description="Helical" evidence="7">
    <location>
        <begin position="204"/>
        <end position="222"/>
    </location>
</feature>
<comment type="similarity">
    <text evidence="2">Belongs to the resistance-nodulation-cell division (RND) (TC 2.A.6) family. MmpL subfamily.</text>
</comment>
<name>A0A5Q2RL78_9ACTN</name>
<keyword evidence="3" id="KW-1003">Cell membrane</keyword>
<dbReference type="PANTHER" id="PTHR33406:SF11">
    <property type="entry name" value="MEMBRANE PROTEIN SCO6666-RELATED"/>
    <property type="match status" value="1"/>
</dbReference>
<keyword evidence="10" id="KW-1185">Reference proteome</keyword>